<sequence>MSQTSGKRKTHTKSRKGCYPCKQRHTKCNEAHPQCANCIRLDIACTWPTPRSEPSHTSHDSPQSAGPEYHVSMLQEHRNFRTPDLISSAFSPTLPIDDMRLLHHWTAKLSFFHDEELGYMDRVWSVEVVEIGFQHPFLLHALLASAALHKVVLDPNADRSQLLAQADAHMSNALVVYRQLLPNPTEETAVPMFFLSSLLVTYNLVSAQIQEPDDPFGALVHCFRLLRGIKVVIHGFWPRLIEIPTIARVLNGVTNLDKAPIADMSEFKEVANLRELATLLDESDQEGFVEAVEHLHMTCLRAKAETNDKYVHSVWMTWPALIHTRFLDLAASHNPAVIIVLAHFAVLMNLYRSNWWTRGWPERVIHAANALVSATPDLQKWLDWPLAQLSMILERDRGVVDPPFGNLHNGSPMHS</sequence>
<dbReference type="PROSITE" id="PS50048">
    <property type="entry name" value="ZN2_CY6_FUNGAL_2"/>
    <property type="match status" value="1"/>
</dbReference>
<dbReference type="SUPFAM" id="SSF57701">
    <property type="entry name" value="Zn2/Cys6 DNA-binding domain"/>
    <property type="match status" value="1"/>
</dbReference>
<dbReference type="PANTHER" id="PTHR47784:SF4">
    <property type="entry name" value="ZN(II)2CYS6 TRANSCRIPTION FACTOR (EUROFUNG)"/>
    <property type="match status" value="1"/>
</dbReference>
<dbReference type="CDD" id="cd00067">
    <property type="entry name" value="GAL4"/>
    <property type="match status" value="1"/>
</dbReference>
<feature type="domain" description="Zn(2)-C6 fungal-type" evidence="2">
    <location>
        <begin position="17"/>
        <end position="47"/>
    </location>
</feature>
<evidence type="ECO:0000313" key="4">
    <source>
        <dbReference type="Proteomes" id="UP000700596"/>
    </source>
</evidence>
<dbReference type="AlphaFoldDB" id="A0A9P9IPV3"/>
<dbReference type="Pfam" id="PF00172">
    <property type="entry name" value="Zn_clus"/>
    <property type="match status" value="1"/>
</dbReference>
<dbReference type="Proteomes" id="UP000700596">
    <property type="component" value="Unassembled WGS sequence"/>
</dbReference>
<proteinExistence type="predicted"/>
<name>A0A9P9IPV3_9PLEO</name>
<evidence type="ECO:0000313" key="3">
    <source>
        <dbReference type="EMBL" id="KAH7128176.1"/>
    </source>
</evidence>
<dbReference type="GO" id="GO:0001228">
    <property type="term" value="F:DNA-binding transcription activator activity, RNA polymerase II-specific"/>
    <property type="evidence" value="ECO:0007669"/>
    <property type="project" value="TreeGrafter"/>
</dbReference>
<dbReference type="OrthoDB" id="4937900at2759"/>
<comment type="caution">
    <text evidence="3">The sequence shown here is derived from an EMBL/GenBank/DDBJ whole genome shotgun (WGS) entry which is preliminary data.</text>
</comment>
<keyword evidence="4" id="KW-1185">Reference proteome</keyword>
<dbReference type="InterPro" id="IPR001138">
    <property type="entry name" value="Zn2Cys6_DnaBD"/>
</dbReference>
<dbReference type="PROSITE" id="PS00463">
    <property type="entry name" value="ZN2_CY6_FUNGAL_1"/>
    <property type="match status" value="1"/>
</dbReference>
<reference evidence="3" key="1">
    <citation type="journal article" date="2021" name="Nat. Commun.">
        <title>Genetic determinants of endophytism in the Arabidopsis root mycobiome.</title>
        <authorList>
            <person name="Mesny F."/>
            <person name="Miyauchi S."/>
            <person name="Thiergart T."/>
            <person name="Pickel B."/>
            <person name="Atanasova L."/>
            <person name="Karlsson M."/>
            <person name="Huettel B."/>
            <person name="Barry K.W."/>
            <person name="Haridas S."/>
            <person name="Chen C."/>
            <person name="Bauer D."/>
            <person name="Andreopoulos W."/>
            <person name="Pangilinan J."/>
            <person name="LaButti K."/>
            <person name="Riley R."/>
            <person name="Lipzen A."/>
            <person name="Clum A."/>
            <person name="Drula E."/>
            <person name="Henrissat B."/>
            <person name="Kohler A."/>
            <person name="Grigoriev I.V."/>
            <person name="Martin F.M."/>
            <person name="Hacquard S."/>
        </authorList>
    </citation>
    <scope>NUCLEOTIDE SEQUENCE</scope>
    <source>
        <strain evidence="3">MPI-CAGE-CH-0243</strain>
    </source>
</reference>
<evidence type="ECO:0000256" key="1">
    <source>
        <dbReference type="ARBA" id="ARBA00023242"/>
    </source>
</evidence>
<evidence type="ECO:0000259" key="2">
    <source>
        <dbReference type="PROSITE" id="PS50048"/>
    </source>
</evidence>
<gene>
    <name evidence="3" type="ORF">B0J11DRAFT_524315</name>
</gene>
<protein>
    <recommendedName>
        <fullName evidence="2">Zn(2)-C6 fungal-type domain-containing protein</fullName>
    </recommendedName>
</protein>
<organism evidence="3 4">
    <name type="scientific">Dendryphion nanum</name>
    <dbReference type="NCBI Taxonomy" id="256645"/>
    <lineage>
        <taxon>Eukaryota</taxon>
        <taxon>Fungi</taxon>
        <taxon>Dikarya</taxon>
        <taxon>Ascomycota</taxon>
        <taxon>Pezizomycotina</taxon>
        <taxon>Dothideomycetes</taxon>
        <taxon>Pleosporomycetidae</taxon>
        <taxon>Pleosporales</taxon>
        <taxon>Torulaceae</taxon>
        <taxon>Dendryphion</taxon>
    </lineage>
</organism>
<accession>A0A9P9IPV3</accession>
<dbReference type="InterPro" id="IPR036864">
    <property type="entry name" value="Zn2-C6_fun-type_DNA-bd_sf"/>
</dbReference>
<dbReference type="InterPro" id="IPR053157">
    <property type="entry name" value="Sterol_Uptake_Regulator"/>
</dbReference>
<keyword evidence="1" id="KW-0539">Nucleus</keyword>
<dbReference type="PANTHER" id="PTHR47784">
    <property type="entry name" value="STEROL UPTAKE CONTROL PROTEIN 2"/>
    <property type="match status" value="1"/>
</dbReference>
<dbReference type="Gene3D" id="4.10.240.10">
    <property type="entry name" value="Zn(2)-C6 fungal-type DNA-binding domain"/>
    <property type="match status" value="1"/>
</dbReference>
<dbReference type="GO" id="GO:0008270">
    <property type="term" value="F:zinc ion binding"/>
    <property type="evidence" value="ECO:0007669"/>
    <property type="project" value="InterPro"/>
</dbReference>
<dbReference type="EMBL" id="JAGMWT010000005">
    <property type="protein sequence ID" value="KAH7128176.1"/>
    <property type="molecule type" value="Genomic_DNA"/>
</dbReference>
<dbReference type="SMART" id="SM00066">
    <property type="entry name" value="GAL4"/>
    <property type="match status" value="1"/>
</dbReference>